<evidence type="ECO:0000256" key="1">
    <source>
        <dbReference type="SAM" id="Phobius"/>
    </source>
</evidence>
<feature type="transmembrane region" description="Helical" evidence="1">
    <location>
        <begin position="6"/>
        <end position="22"/>
    </location>
</feature>
<name>A0A9D2M7M0_9FIRM</name>
<feature type="transmembrane region" description="Helical" evidence="1">
    <location>
        <begin position="29"/>
        <end position="51"/>
    </location>
</feature>
<dbReference type="Proteomes" id="UP000886803">
    <property type="component" value="Unassembled WGS sequence"/>
</dbReference>
<proteinExistence type="predicted"/>
<gene>
    <name evidence="2" type="ORF">H9945_08725</name>
</gene>
<feature type="transmembrane region" description="Helical" evidence="1">
    <location>
        <begin position="57"/>
        <end position="72"/>
    </location>
</feature>
<organism evidence="2 3">
    <name type="scientific">Candidatus Gemmiger avicola</name>
    <dbReference type="NCBI Taxonomy" id="2838605"/>
    <lineage>
        <taxon>Bacteria</taxon>
        <taxon>Bacillati</taxon>
        <taxon>Bacillota</taxon>
        <taxon>Clostridia</taxon>
        <taxon>Eubacteriales</taxon>
        <taxon>Gemmiger</taxon>
    </lineage>
</organism>
<dbReference type="EMBL" id="DWYG01000149">
    <property type="protein sequence ID" value="HJB42567.1"/>
    <property type="molecule type" value="Genomic_DNA"/>
</dbReference>
<keyword evidence="1" id="KW-0472">Membrane</keyword>
<reference evidence="2" key="1">
    <citation type="journal article" date="2021" name="PeerJ">
        <title>Extensive microbial diversity within the chicken gut microbiome revealed by metagenomics and culture.</title>
        <authorList>
            <person name="Gilroy R."/>
            <person name="Ravi A."/>
            <person name="Getino M."/>
            <person name="Pursley I."/>
            <person name="Horton D.L."/>
            <person name="Alikhan N.F."/>
            <person name="Baker D."/>
            <person name="Gharbi K."/>
            <person name="Hall N."/>
            <person name="Watson M."/>
            <person name="Adriaenssens E.M."/>
            <person name="Foster-Nyarko E."/>
            <person name="Jarju S."/>
            <person name="Secka A."/>
            <person name="Antonio M."/>
            <person name="Oren A."/>
            <person name="Chaudhuri R.R."/>
            <person name="La Ragione R."/>
            <person name="Hildebrand F."/>
            <person name="Pallen M.J."/>
        </authorList>
    </citation>
    <scope>NUCLEOTIDE SEQUENCE</scope>
    <source>
        <strain evidence="2">ChiBcec8-13705</strain>
    </source>
</reference>
<reference evidence="2" key="2">
    <citation type="submission" date="2021-04" db="EMBL/GenBank/DDBJ databases">
        <authorList>
            <person name="Gilroy R."/>
        </authorList>
    </citation>
    <scope>NUCLEOTIDE SEQUENCE</scope>
    <source>
        <strain evidence="2">ChiBcec8-13705</strain>
    </source>
</reference>
<protein>
    <submittedName>
        <fullName evidence="2">Uncharacterized protein</fullName>
    </submittedName>
</protein>
<accession>A0A9D2M7M0</accession>
<evidence type="ECO:0000313" key="2">
    <source>
        <dbReference type="EMBL" id="HJB42567.1"/>
    </source>
</evidence>
<keyword evidence="1" id="KW-1133">Transmembrane helix</keyword>
<dbReference type="AlphaFoldDB" id="A0A9D2M7M0"/>
<comment type="caution">
    <text evidence="2">The sequence shown here is derived from an EMBL/GenBank/DDBJ whole genome shotgun (WGS) entry which is preliminary data.</text>
</comment>
<sequence>MHSVTTWAVAIIVLAFHIWACYRRPRYWYLGGIVPAIWLILLAFLGLHGLIHPAQDWPMLVFPTVILLLLWLKGHETAKKKEIARMKARDLS</sequence>
<keyword evidence="1" id="KW-0812">Transmembrane</keyword>
<evidence type="ECO:0000313" key="3">
    <source>
        <dbReference type="Proteomes" id="UP000886803"/>
    </source>
</evidence>